<dbReference type="Proteomes" id="UP000304900">
    <property type="component" value="Unassembled WGS sequence"/>
</dbReference>
<proteinExistence type="predicted"/>
<sequence>MLYILFVISLCFVVMGKNFFFKISDTNISKTLTWVGSLGLGFIIGTQFYNHFTDFLSGYNEARSMK</sequence>
<evidence type="ECO:0000313" key="2">
    <source>
        <dbReference type="Proteomes" id="UP000304900"/>
    </source>
</evidence>
<keyword evidence="2" id="KW-1185">Reference proteome</keyword>
<protein>
    <submittedName>
        <fullName evidence="1">Uncharacterized protein</fullName>
    </submittedName>
</protein>
<dbReference type="AlphaFoldDB" id="A0A4U6DFZ2"/>
<organism evidence="1 2">
    <name type="scientific">Dyadobacter frigoris</name>
    <dbReference type="NCBI Taxonomy" id="2576211"/>
    <lineage>
        <taxon>Bacteria</taxon>
        <taxon>Pseudomonadati</taxon>
        <taxon>Bacteroidota</taxon>
        <taxon>Cytophagia</taxon>
        <taxon>Cytophagales</taxon>
        <taxon>Spirosomataceae</taxon>
        <taxon>Dyadobacter</taxon>
    </lineage>
</organism>
<gene>
    <name evidence="1" type="ORF">FDK13_06690</name>
</gene>
<name>A0A4U6DFZ2_9BACT</name>
<dbReference type="EMBL" id="SZVO01000002">
    <property type="protein sequence ID" value="TKT93524.1"/>
    <property type="molecule type" value="Genomic_DNA"/>
</dbReference>
<comment type="caution">
    <text evidence="1">The sequence shown here is derived from an EMBL/GenBank/DDBJ whole genome shotgun (WGS) entry which is preliminary data.</text>
</comment>
<accession>A0A4U6DFZ2</accession>
<reference evidence="1 2" key="1">
    <citation type="submission" date="2019-05" db="EMBL/GenBank/DDBJ databases">
        <title>Dyadobacter AR-3-8 sp. nov., isolated from arctic soil.</title>
        <authorList>
            <person name="Chaudhary D.K."/>
        </authorList>
    </citation>
    <scope>NUCLEOTIDE SEQUENCE [LARGE SCALE GENOMIC DNA]</scope>
    <source>
        <strain evidence="1 2">AR-3-8</strain>
    </source>
</reference>
<evidence type="ECO:0000313" key="1">
    <source>
        <dbReference type="EMBL" id="TKT93524.1"/>
    </source>
</evidence>
<dbReference type="RefSeq" id="WP_137339199.1">
    <property type="nucleotide sequence ID" value="NZ_BSQH01000017.1"/>
</dbReference>